<dbReference type="SMART" id="SM00212">
    <property type="entry name" value="UBCc"/>
    <property type="match status" value="1"/>
</dbReference>
<dbReference type="SUPFAM" id="SSF54495">
    <property type="entry name" value="UBC-like"/>
    <property type="match status" value="1"/>
</dbReference>
<dbReference type="InterPro" id="IPR016135">
    <property type="entry name" value="UBQ-conjugating_enzyme/RWD"/>
</dbReference>
<feature type="compositionally biased region" description="Polar residues" evidence="1">
    <location>
        <begin position="11"/>
        <end position="21"/>
    </location>
</feature>
<accession>A0AAD1ZES0</accession>
<evidence type="ECO:0000256" key="1">
    <source>
        <dbReference type="SAM" id="MobiDB-lite"/>
    </source>
</evidence>
<organism evidence="3 4">
    <name type="scientific">Fraxinus pennsylvanica</name>
    <dbReference type="NCBI Taxonomy" id="56036"/>
    <lineage>
        <taxon>Eukaryota</taxon>
        <taxon>Viridiplantae</taxon>
        <taxon>Streptophyta</taxon>
        <taxon>Embryophyta</taxon>
        <taxon>Tracheophyta</taxon>
        <taxon>Spermatophyta</taxon>
        <taxon>Magnoliopsida</taxon>
        <taxon>eudicotyledons</taxon>
        <taxon>Gunneridae</taxon>
        <taxon>Pentapetalae</taxon>
        <taxon>asterids</taxon>
        <taxon>lamiids</taxon>
        <taxon>Lamiales</taxon>
        <taxon>Oleaceae</taxon>
        <taxon>Oleeae</taxon>
        <taxon>Fraxinus</taxon>
    </lineage>
</organism>
<dbReference type="PANTHER" id="PTHR24068">
    <property type="entry name" value="UBIQUITIN-CONJUGATING ENZYME E2"/>
    <property type="match status" value="1"/>
</dbReference>
<dbReference type="Proteomes" id="UP000834106">
    <property type="component" value="Chromosome 9"/>
</dbReference>
<protein>
    <recommendedName>
        <fullName evidence="2">UBC core domain-containing protein</fullName>
    </recommendedName>
</protein>
<proteinExistence type="predicted"/>
<evidence type="ECO:0000259" key="2">
    <source>
        <dbReference type="PROSITE" id="PS50127"/>
    </source>
</evidence>
<feature type="compositionally biased region" description="Basic and acidic residues" evidence="1">
    <location>
        <begin position="23"/>
        <end position="33"/>
    </location>
</feature>
<feature type="region of interest" description="Disordered" evidence="1">
    <location>
        <begin position="1"/>
        <end position="48"/>
    </location>
</feature>
<dbReference type="AlphaFoldDB" id="A0AAD1ZES0"/>
<evidence type="ECO:0000313" key="4">
    <source>
        <dbReference type="Proteomes" id="UP000834106"/>
    </source>
</evidence>
<gene>
    <name evidence="3" type="ORF">FPE_LOCUS15600</name>
</gene>
<name>A0AAD1ZES0_9LAMI</name>
<dbReference type="Pfam" id="PF00179">
    <property type="entry name" value="UQ_con"/>
    <property type="match status" value="1"/>
</dbReference>
<sequence length="180" mass="20108">MSRNDDIDQLSLASSLPTEEQNGGERLDSDRRNYQTPPGGFNLSQGLGNGAKRRILKELDDIQKNPPATLSAGPVDEDLSHWQATIMGPPDSPYAGGVFLLAIHIPQDYPFKPPKIAFRTKVFHPNINNYGSICRSHMPEWHPGKTIAKVRFLKLPSLDLMCLTVFAYILDTQRISKHCI</sequence>
<feature type="domain" description="UBC core" evidence="2">
    <location>
        <begin position="50"/>
        <end position="180"/>
    </location>
</feature>
<dbReference type="Gene3D" id="3.10.110.10">
    <property type="entry name" value="Ubiquitin Conjugating Enzyme"/>
    <property type="match status" value="1"/>
</dbReference>
<keyword evidence="4" id="KW-1185">Reference proteome</keyword>
<dbReference type="InterPro" id="IPR000608">
    <property type="entry name" value="UBC"/>
</dbReference>
<reference evidence="3" key="1">
    <citation type="submission" date="2023-05" db="EMBL/GenBank/DDBJ databases">
        <authorList>
            <person name="Huff M."/>
        </authorList>
    </citation>
    <scope>NUCLEOTIDE SEQUENCE</scope>
</reference>
<dbReference type="EMBL" id="OU503044">
    <property type="protein sequence ID" value="CAI9768170.1"/>
    <property type="molecule type" value="Genomic_DNA"/>
</dbReference>
<dbReference type="PROSITE" id="PS50127">
    <property type="entry name" value="UBC_2"/>
    <property type="match status" value="1"/>
</dbReference>
<evidence type="ECO:0000313" key="3">
    <source>
        <dbReference type="EMBL" id="CAI9768170.1"/>
    </source>
</evidence>